<protein>
    <recommendedName>
        <fullName evidence="1">dATP/dGTP diphosphohydrolase N-terminal domain-containing protein</fullName>
    </recommendedName>
</protein>
<proteinExistence type="predicted"/>
<accession>A0A8S5UCT5</accession>
<dbReference type="InterPro" id="IPR044038">
    <property type="entry name" value="dATP/dGTP_diPOhydrolase_N"/>
</dbReference>
<reference evidence="2" key="1">
    <citation type="journal article" date="2021" name="Proc. Natl. Acad. Sci. U.S.A.">
        <title>A Catalog of Tens of Thousands of Viruses from Human Metagenomes Reveals Hidden Associations with Chronic Diseases.</title>
        <authorList>
            <person name="Tisza M.J."/>
            <person name="Buck C.B."/>
        </authorList>
    </citation>
    <scope>NUCLEOTIDE SEQUENCE</scope>
    <source>
        <strain evidence="2">CtgN495</strain>
    </source>
</reference>
<feature type="domain" description="dATP/dGTP diphosphohydrolase N-terminal" evidence="1">
    <location>
        <begin position="81"/>
        <end position="154"/>
    </location>
</feature>
<name>A0A8S5UCT5_9CAUD</name>
<dbReference type="Pfam" id="PF18909">
    <property type="entry name" value="dGTP_diPhyd_N"/>
    <property type="match status" value="1"/>
</dbReference>
<dbReference type="EMBL" id="BK016063">
    <property type="protein sequence ID" value="DAF92244.1"/>
    <property type="molecule type" value="Genomic_DNA"/>
</dbReference>
<sequence length="211" mass="24280">MSDIKDSGTRTDFENGAVREIRTDNGRCDLLPLKQVAMLFDNDYIVKTALEGIDDYIYSGNKDGIISALKTFCKMECRDSMPEMILMVSHHYKDALSKYPERNWEKGLPTHSFVDSGVRHLLKLARGDQDEPHNNAFIWNMLGILWNDEHHPELVDMPFVDKLVSPNKYRPKCDLSDASDTISDKSTVNYNVNPPKDRRWSYVNRSSTTNF</sequence>
<organism evidence="2">
    <name type="scientific">Siphoviridae sp. ctgN495</name>
    <dbReference type="NCBI Taxonomy" id="2825608"/>
    <lineage>
        <taxon>Viruses</taxon>
        <taxon>Duplodnaviria</taxon>
        <taxon>Heunggongvirae</taxon>
        <taxon>Uroviricota</taxon>
        <taxon>Caudoviricetes</taxon>
    </lineage>
</organism>
<evidence type="ECO:0000313" key="2">
    <source>
        <dbReference type="EMBL" id="DAF92244.1"/>
    </source>
</evidence>
<evidence type="ECO:0000259" key="1">
    <source>
        <dbReference type="Pfam" id="PF18909"/>
    </source>
</evidence>